<proteinExistence type="predicted"/>
<evidence type="ECO:0000313" key="1">
    <source>
        <dbReference type="EMBL" id="CAM9328818.1"/>
    </source>
</evidence>
<dbReference type="EMBL" id="OX596085">
    <property type="protein sequence ID" value="CAM9328818.1"/>
    <property type="molecule type" value="Genomic_DNA"/>
</dbReference>
<organism evidence="1 2">
    <name type="scientific">Rangifer tarandus platyrhynchus</name>
    <name type="common">Svalbard reindeer</name>
    <dbReference type="NCBI Taxonomy" id="3082113"/>
    <lineage>
        <taxon>Eukaryota</taxon>
        <taxon>Metazoa</taxon>
        <taxon>Chordata</taxon>
        <taxon>Craniata</taxon>
        <taxon>Vertebrata</taxon>
        <taxon>Euteleostomi</taxon>
        <taxon>Mammalia</taxon>
        <taxon>Eutheria</taxon>
        <taxon>Laurasiatheria</taxon>
        <taxon>Artiodactyla</taxon>
        <taxon>Ruminantia</taxon>
        <taxon>Pecora</taxon>
        <taxon>Cervidae</taxon>
        <taxon>Odocoileinae</taxon>
        <taxon>Rangifer</taxon>
    </lineage>
</organism>
<reference evidence="1" key="2">
    <citation type="submission" date="2025-03" db="EMBL/GenBank/DDBJ databases">
        <authorList>
            <consortium name="ELIXIR-Norway"/>
            <consortium name="Elixir Norway"/>
        </authorList>
    </citation>
    <scope>NUCLEOTIDE SEQUENCE</scope>
</reference>
<protein>
    <submittedName>
        <fullName evidence="1">Uncharacterized protein</fullName>
    </submittedName>
</protein>
<evidence type="ECO:0000313" key="2">
    <source>
        <dbReference type="Proteomes" id="UP001162501"/>
    </source>
</evidence>
<feature type="non-terminal residue" evidence="1">
    <location>
        <position position="67"/>
    </location>
</feature>
<gene>
    <name evidence="1" type="ORF">MRATA1EN22A_LOCUS1031</name>
</gene>
<feature type="non-terminal residue" evidence="1">
    <location>
        <position position="1"/>
    </location>
</feature>
<sequence length="67" mass="7499">KGSNQSVLKEINPDYSLEGLMLKLKLQSFGHLIGMGWGGGWEGGSGWGTHVHLWLIHVNVWQKPPQY</sequence>
<dbReference type="Proteomes" id="UP001162501">
    <property type="component" value="Chromosome 1"/>
</dbReference>
<name>A0AC59Y2L6_RANTA</name>
<accession>A0AC59Y2L6</accession>
<reference evidence="1" key="1">
    <citation type="submission" date="2023-05" db="EMBL/GenBank/DDBJ databases">
        <authorList>
            <consortium name="ELIXIR-Norway"/>
        </authorList>
    </citation>
    <scope>NUCLEOTIDE SEQUENCE</scope>
</reference>